<keyword evidence="3" id="KW-0511">Multifunctional enzyme</keyword>
<dbReference type="HAMAP" id="MF_02225">
    <property type="entry name" value="CoaBC"/>
    <property type="match status" value="1"/>
</dbReference>
<keyword evidence="3" id="KW-0460">Magnesium</keyword>
<comment type="pathway">
    <text evidence="3 4">Cofactor biosynthesis; coenzyme A biosynthesis; CoA from (R)-pantothenate: step 2/5.</text>
</comment>
<dbReference type="SUPFAM" id="SSF102645">
    <property type="entry name" value="CoaB-like"/>
    <property type="match status" value="1"/>
</dbReference>
<dbReference type="Pfam" id="PF02441">
    <property type="entry name" value="Flavoprotein"/>
    <property type="match status" value="1"/>
</dbReference>
<keyword evidence="1 3" id="KW-0210">Decarboxylase</keyword>
<evidence type="ECO:0000259" key="5">
    <source>
        <dbReference type="Pfam" id="PF02441"/>
    </source>
</evidence>
<sequence>MSQANAWAHGQTAGPSRIVLGVTGGIAAYKSAIIARLLMKAGHDVRIVPTESALQMVGSSTFAALTGHPIHTSVFDDPMGVEHVRIGDEADLLIIAPASANTIAKLAWGMADNLLTATALVATCPILVVPAMHTQMWNNPATQANVATLRERGMVVLEPATGRLTGADSGVGRLPEPEHITQAALGLLSPQDLAGQRFVISAGGTREPIDPVRFLGNRSTGRFGIALALAAAHRGASVDLVACNVDAALLPHHPTITIHEAGSARELQAHMVRLADGAQVVIMTAAVADFRPATATESKLKKDGTVPEFDLVENPDILHGLASDRDHGAYVVGFAAETGDEHGSVLDYGRAKAKKKGADLLVVNRVGETSGFGDVETAITILDRFGEIRAEAGGSKSQMAGVVINTIISSRTGD</sequence>
<comment type="caution">
    <text evidence="7">The sequence shown here is derived from an EMBL/GenBank/DDBJ whole genome shotgun (WGS) entry which is preliminary data.</text>
</comment>
<keyword evidence="8" id="KW-1185">Reference proteome</keyword>
<organism evidence="7 8">
    <name type="scientific">Flaviflexus equikiangi</name>
    <dbReference type="NCBI Taxonomy" id="2758573"/>
    <lineage>
        <taxon>Bacteria</taxon>
        <taxon>Bacillati</taxon>
        <taxon>Actinomycetota</taxon>
        <taxon>Actinomycetes</taxon>
        <taxon>Actinomycetales</taxon>
        <taxon>Actinomycetaceae</taxon>
        <taxon>Flaviflexus</taxon>
    </lineage>
</organism>
<dbReference type="PANTHER" id="PTHR14359">
    <property type="entry name" value="HOMO-OLIGOMERIC FLAVIN CONTAINING CYS DECARBOXYLASE FAMILY"/>
    <property type="match status" value="1"/>
</dbReference>
<proteinExistence type="inferred from homology"/>
<evidence type="ECO:0000256" key="2">
    <source>
        <dbReference type="ARBA" id="ARBA00023239"/>
    </source>
</evidence>
<feature type="binding site" evidence="3">
    <location>
        <begin position="315"/>
        <end position="318"/>
    </location>
    <ligand>
        <name>CTP</name>
        <dbReference type="ChEBI" id="CHEBI:37563"/>
    </ligand>
</feature>
<dbReference type="SUPFAM" id="SSF52507">
    <property type="entry name" value="Homo-oligomeric flavin-containing Cys decarboxylases, HFCD"/>
    <property type="match status" value="1"/>
</dbReference>
<feature type="binding site" evidence="3">
    <location>
        <position position="334"/>
    </location>
    <ligand>
        <name>CTP</name>
        <dbReference type="ChEBI" id="CHEBI:37563"/>
    </ligand>
</feature>
<dbReference type="Gene3D" id="3.40.50.10300">
    <property type="entry name" value="CoaB-like"/>
    <property type="match status" value="1"/>
</dbReference>
<keyword evidence="3" id="KW-0479">Metal-binding</keyword>
<feature type="binding site" evidence="3">
    <location>
        <position position="289"/>
    </location>
    <ligand>
        <name>CTP</name>
        <dbReference type="ChEBI" id="CHEBI:37563"/>
    </ligand>
</feature>
<dbReference type="InterPro" id="IPR003382">
    <property type="entry name" value="Flavoprotein"/>
</dbReference>
<comment type="pathway">
    <text evidence="3 4">Cofactor biosynthesis; coenzyme A biosynthesis; CoA from (R)-pantothenate: step 3/5.</text>
</comment>
<dbReference type="GO" id="GO:0004633">
    <property type="term" value="F:phosphopantothenoylcysteine decarboxylase activity"/>
    <property type="evidence" value="ECO:0007669"/>
    <property type="project" value="UniProtKB-EC"/>
</dbReference>
<dbReference type="NCBIfam" id="TIGR00521">
    <property type="entry name" value="coaBC_dfp"/>
    <property type="match status" value="1"/>
</dbReference>
<evidence type="ECO:0000256" key="1">
    <source>
        <dbReference type="ARBA" id="ARBA00022793"/>
    </source>
</evidence>
<comment type="similarity">
    <text evidence="3 4">In the C-terminal section; belongs to the PPC synthetase family.</text>
</comment>
<keyword evidence="3 4" id="KW-0436">Ligase</keyword>
<dbReference type="Gene3D" id="3.40.50.1950">
    <property type="entry name" value="Flavin prenyltransferase-like"/>
    <property type="match status" value="1"/>
</dbReference>
<feature type="binding site" evidence="3">
    <location>
        <position position="352"/>
    </location>
    <ligand>
        <name>CTP</name>
        <dbReference type="ChEBI" id="CHEBI:37563"/>
    </ligand>
</feature>
<dbReference type="PANTHER" id="PTHR14359:SF6">
    <property type="entry name" value="PHOSPHOPANTOTHENOYLCYSTEINE DECARBOXYLASE"/>
    <property type="match status" value="1"/>
</dbReference>
<feature type="domain" description="DNA/pantothenate metabolism flavoprotein C-terminal" evidence="6">
    <location>
        <begin position="193"/>
        <end position="408"/>
    </location>
</feature>
<feature type="binding site" evidence="3">
    <location>
        <position position="299"/>
    </location>
    <ligand>
        <name>CTP</name>
        <dbReference type="ChEBI" id="CHEBI:37563"/>
    </ligand>
</feature>
<dbReference type="RefSeq" id="WP_187997172.1">
    <property type="nucleotide sequence ID" value="NZ_JACEXG010000007.1"/>
</dbReference>
<accession>A0ABS2TJ88</accession>
<dbReference type="InterPro" id="IPR005252">
    <property type="entry name" value="CoaBC"/>
</dbReference>
<feature type="binding site" evidence="3">
    <location>
        <position position="356"/>
    </location>
    <ligand>
        <name>CTP</name>
        <dbReference type="ChEBI" id="CHEBI:37563"/>
    </ligand>
</feature>
<dbReference type="InterPro" id="IPR036551">
    <property type="entry name" value="Flavin_trans-like"/>
</dbReference>
<gene>
    <name evidence="3 7" type="primary">coaBC</name>
    <name evidence="7" type="ORF">JVW63_10835</name>
</gene>
<dbReference type="EC" id="4.1.1.36" evidence="3"/>
<comment type="catalytic activity">
    <reaction evidence="3 4">
        <text>N-[(R)-4-phosphopantothenoyl]-L-cysteine + H(+) = (R)-4'-phosphopantetheine + CO2</text>
        <dbReference type="Rhea" id="RHEA:16793"/>
        <dbReference type="ChEBI" id="CHEBI:15378"/>
        <dbReference type="ChEBI" id="CHEBI:16526"/>
        <dbReference type="ChEBI" id="CHEBI:59458"/>
        <dbReference type="ChEBI" id="CHEBI:61723"/>
        <dbReference type="EC" id="4.1.1.36"/>
    </reaction>
</comment>
<evidence type="ECO:0000259" key="6">
    <source>
        <dbReference type="Pfam" id="PF04127"/>
    </source>
</evidence>
<feature type="region of interest" description="Phosphopantothenoylcysteine decarboxylase" evidence="3">
    <location>
        <begin position="1"/>
        <end position="197"/>
    </location>
</feature>
<comment type="function">
    <text evidence="3">Catalyzes two sequential steps in the biosynthesis of coenzyme A. In the first step cysteine is conjugated to 4'-phosphopantothenate to form 4-phosphopantothenoylcysteine. In the second step the latter compound is decarboxylated to form 4'-phosphopantotheine.</text>
</comment>
<evidence type="ECO:0000313" key="7">
    <source>
        <dbReference type="EMBL" id="MBM9434188.1"/>
    </source>
</evidence>
<dbReference type="EC" id="6.3.2.5" evidence="3"/>
<comment type="cofactor">
    <cofactor evidence="3">
        <name>Mg(2+)</name>
        <dbReference type="ChEBI" id="CHEBI:18420"/>
    </cofactor>
</comment>
<dbReference type="Proteomes" id="UP000705983">
    <property type="component" value="Unassembled WGS sequence"/>
</dbReference>
<comment type="caution">
    <text evidence="3">Lacks conserved residue(s) required for the propagation of feature annotation.</text>
</comment>
<evidence type="ECO:0000256" key="3">
    <source>
        <dbReference type="HAMAP-Rule" id="MF_02225"/>
    </source>
</evidence>
<keyword evidence="3 4" id="KW-0288">FMN</keyword>
<protein>
    <recommendedName>
        <fullName evidence="3">Coenzyme A biosynthesis bifunctional protein CoaBC</fullName>
    </recommendedName>
    <alternativeName>
        <fullName evidence="3">DNA/pantothenate metabolism flavoprotein</fullName>
    </alternativeName>
    <alternativeName>
        <fullName evidence="3">Phosphopantothenoylcysteine synthetase/decarboxylase</fullName>
        <shortName evidence="3">PPCS-PPCDC</shortName>
    </alternativeName>
    <domain>
        <recommendedName>
            <fullName evidence="3">Phosphopantothenoylcysteine decarboxylase</fullName>
            <shortName evidence="3">PPC decarboxylase</shortName>
            <shortName evidence="3">PPC-DC</shortName>
            <ecNumber evidence="3">4.1.1.36</ecNumber>
        </recommendedName>
        <alternativeName>
            <fullName evidence="3">CoaC</fullName>
        </alternativeName>
    </domain>
    <domain>
        <recommendedName>
            <fullName evidence="3">Phosphopantothenate--cysteine ligase</fullName>
            <ecNumber evidence="3">6.3.2.5</ecNumber>
        </recommendedName>
        <alternativeName>
            <fullName evidence="3">CoaB</fullName>
        </alternativeName>
        <alternativeName>
            <fullName evidence="3">Phosphopantothenoylcysteine synthetase</fullName>
            <shortName evidence="3">PPC synthetase</shortName>
            <shortName evidence="3">PPC-S</shortName>
        </alternativeName>
    </domain>
</protein>
<dbReference type="InterPro" id="IPR035929">
    <property type="entry name" value="CoaB-like_sf"/>
</dbReference>
<evidence type="ECO:0000256" key="4">
    <source>
        <dbReference type="RuleBase" id="RU364078"/>
    </source>
</evidence>
<comment type="function">
    <text evidence="4">Catalyzes two steps in the biosynthesis of coenzyme A. In the first step cysteine is conjugated to 4'-phosphopantothenate to form 4-phosphopantothenoylcysteine, in the latter compound is decarboxylated to form 4'-phosphopantotheine.</text>
</comment>
<keyword evidence="3 4" id="KW-0285">Flavoprotein</keyword>
<name>A0ABS2TJ88_9ACTO</name>
<comment type="catalytic activity">
    <reaction evidence="3 4">
        <text>(R)-4'-phosphopantothenate + L-cysteine + CTP = N-[(R)-4-phosphopantothenoyl]-L-cysteine + CMP + diphosphate + H(+)</text>
        <dbReference type="Rhea" id="RHEA:19397"/>
        <dbReference type="ChEBI" id="CHEBI:10986"/>
        <dbReference type="ChEBI" id="CHEBI:15378"/>
        <dbReference type="ChEBI" id="CHEBI:33019"/>
        <dbReference type="ChEBI" id="CHEBI:35235"/>
        <dbReference type="ChEBI" id="CHEBI:37563"/>
        <dbReference type="ChEBI" id="CHEBI:59458"/>
        <dbReference type="ChEBI" id="CHEBI:60377"/>
        <dbReference type="EC" id="6.3.2.5"/>
    </reaction>
</comment>
<reference evidence="8" key="1">
    <citation type="submission" date="2021-02" db="EMBL/GenBank/DDBJ databases">
        <title>Leucobacter sp. CX169.</title>
        <authorList>
            <person name="Cheng Y."/>
        </authorList>
    </citation>
    <scope>NUCLEOTIDE SEQUENCE [LARGE SCALE GENOMIC DNA]</scope>
    <source>
        <strain evidence="8">JY899</strain>
    </source>
</reference>
<feature type="domain" description="Flavoprotein" evidence="5">
    <location>
        <begin position="17"/>
        <end position="185"/>
    </location>
</feature>
<comment type="similarity">
    <text evidence="3 4">In the N-terminal section; belongs to the HFCD (homo-oligomeric flavin containing Cys decarboxylase) superfamily.</text>
</comment>
<comment type="cofactor">
    <cofactor evidence="3">
        <name>FMN</name>
        <dbReference type="ChEBI" id="CHEBI:58210"/>
    </cofactor>
    <text evidence="3">Binds 1 FMN per subunit.</text>
</comment>
<keyword evidence="2 3" id="KW-0456">Lyase</keyword>
<feature type="region of interest" description="Phosphopantothenate--cysteine ligase" evidence="3">
    <location>
        <begin position="198"/>
        <end position="414"/>
    </location>
</feature>
<dbReference type="Pfam" id="PF04127">
    <property type="entry name" value="DFP"/>
    <property type="match status" value="1"/>
</dbReference>
<evidence type="ECO:0000313" key="8">
    <source>
        <dbReference type="Proteomes" id="UP000705983"/>
    </source>
</evidence>
<dbReference type="EMBL" id="JAFFJS010000007">
    <property type="protein sequence ID" value="MBM9434188.1"/>
    <property type="molecule type" value="Genomic_DNA"/>
</dbReference>
<dbReference type="GO" id="GO:0004632">
    <property type="term" value="F:phosphopantothenate--cysteine ligase activity"/>
    <property type="evidence" value="ECO:0007669"/>
    <property type="project" value="UniProtKB-EC"/>
</dbReference>
<dbReference type="InterPro" id="IPR007085">
    <property type="entry name" value="DNA/pantothenate-metab_flavo_C"/>
</dbReference>